<keyword evidence="5" id="KW-0742">SOS response</keyword>
<evidence type="ECO:0000313" key="8">
    <source>
        <dbReference type="Proteomes" id="UP000002724"/>
    </source>
</evidence>
<dbReference type="InterPro" id="IPR025188">
    <property type="entry name" value="DUF4113"/>
</dbReference>
<protein>
    <submittedName>
        <fullName evidence="7">DNA-directed DNA polymerase</fullName>
        <ecNumber evidence="7">2.7.7.7</ecNumber>
    </submittedName>
</protein>
<reference evidence="7 8" key="1">
    <citation type="submission" date="2008-06" db="EMBL/GenBank/DDBJ databases">
        <title>Complete sequence of Pelodictyon phaeoclathratiforme BU-1.</title>
        <authorList>
            <consortium name="US DOE Joint Genome Institute"/>
            <person name="Lucas S."/>
            <person name="Copeland A."/>
            <person name="Lapidus A."/>
            <person name="Glavina del Rio T."/>
            <person name="Dalin E."/>
            <person name="Tice H."/>
            <person name="Bruce D."/>
            <person name="Goodwin L."/>
            <person name="Pitluck S."/>
            <person name="Schmutz J."/>
            <person name="Larimer F."/>
            <person name="Land M."/>
            <person name="Hauser L."/>
            <person name="Kyrpides N."/>
            <person name="Mikhailova N."/>
            <person name="Liu Z."/>
            <person name="Li T."/>
            <person name="Zhao F."/>
            <person name="Overmann J."/>
            <person name="Bryant D.A."/>
            <person name="Richardson P."/>
        </authorList>
    </citation>
    <scope>NUCLEOTIDE SEQUENCE [LARGE SCALE GENOMIC DNA]</scope>
    <source>
        <strain evidence="8">DSM 5477 / BU-1</strain>
    </source>
</reference>
<comment type="similarity">
    <text evidence="1">Belongs to the DNA polymerase type-Y family.</text>
</comment>
<keyword evidence="4" id="KW-0234">DNA repair</keyword>
<dbReference type="OrthoDB" id="9808813at2"/>
<evidence type="ECO:0000256" key="4">
    <source>
        <dbReference type="ARBA" id="ARBA00023204"/>
    </source>
</evidence>
<dbReference type="InterPro" id="IPR043502">
    <property type="entry name" value="DNA/RNA_pol_sf"/>
</dbReference>
<dbReference type="Pfam" id="PF00817">
    <property type="entry name" value="IMS"/>
    <property type="match status" value="1"/>
</dbReference>
<keyword evidence="7" id="KW-0239">DNA-directed DNA polymerase</keyword>
<dbReference type="InterPro" id="IPR036775">
    <property type="entry name" value="DNA_pol_Y-fam_lit_finger_sf"/>
</dbReference>
<dbReference type="Proteomes" id="UP000002724">
    <property type="component" value="Chromosome"/>
</dbReference>
<dbReference type="GO" id="GO:0006281">
    <property type="term" value="P:DNA repair"/>
    <property type="evidence" value="ECO:0007669"/>
    <property type="project" value="UniProtKB-KW"/>
</dbReference>
<keyword evidence="3" id="KW-0741">SOS mutagenesis</keyword>
<evidence type="ECO:0000256" key="1">
    <source>
        <dbReference type="ARBA" id="ARBA00010945"/>
    </source>
</evidence>
<sequence>MFALVDCNNFYVSCERVFNPALRGRPVVVLSNNDGCFIARSEEAKAIGLAMGAPAFKNRELLKRHKVVVYSANFPLYGDMSSRVMTTLADLAPDLEIYSIDEAFLDMSGFQRYDLDHYARFIRKTVTQHTGIPVCIGIAPTKTLAKVANRLAKKNPCYAGVCLLNTDKEQRAALAITQVEDIWGIGRQWSKFLHTQNIHTALDLAEASLGLIRKHLHITGARVQAELNGKSCLSLEMVRPAKQSICTSRSFGRSVTTFDELHQAVSTFTGKCAIKLRKEGSAASLLTLFICTSPFNAPEKKYWGTRTVTMPHHTQDSIVLIRTAGALLESLFRAGYEYKKAGVIVSRLIPAASSTATLPLFPQEFPVPDDRQKKLMTVMDSINQRYGSGSIQIAAENSAGWKPHQKLLSPRYTTAWKELIEVRTLQ</sequence>
<dbReference type="SUPFAM" id="SSF100879">
    <property type="entry name" value="Lesion bypass DNA polymerase (Y-family), little finger domain"/>
    <property type="match status" value="1"/>
</dbReference>
<evidence type="ECO:0000256" key="3">
    <source>
        <dbReference type="ARBA" id="ARBA00023199"/>
    </source>
</evidence>
<dbReference type="GO" id="GO:0005829">
    <property type="term" value="C:cytosol"/>
    <property type="evidence" value="ECO:0007669"/>
    <property type="project" value="TreeGrafter"/>
</dbReference>
<dbReference type="EMBL" id="CP001110">
    <property type="protein sequence ID" value="ACF43632.1"/>
    <property type="molecule type" value="Genomic_DNA"/>
</dbReference>
<dbReference type="Gene3D" id="3.30.70.270">
    <property type="match status" value="1"/>
</dbReference>
<dbReference type="InterPro" id="IPR043128">
    <property type="entry name" value="Rev_trsase/Diguanyl_cyclase"/>
</dbReference>
<keyword evidence="7" id="KW-0808">Transferase</keyword>
<dbReference type="Pfam" id="PF11799">
    <property type="entry name" value="IMS_C"/>
    <property type="match status" value="1"/>
</dbReference>
<dbReference type="KEGG" id="pph:Ppha_1369"/>
<dbReference type="STRING" id="324925.Ppha_1369"/>
<proteinExistence type="inferred from homology"/>
<dbReference type="HOGENOM" id="CLU_012348_3_0_10"/>
<dbReference type="AlphaFoldDB" id="B4S9T6"/>
<dbReference type="GO" id="GO:0009432">
    <property type="term" value="P:SOS response"/>
    <property type="evidence" value="ECO:0007669"/>
    <property type="project" value="UniProtKB-KW"/>
</dbReference>
<evidence type="ECO:0000259" key="6">
    <source>
        <dbReference type="PROSITE" id="PS50173"/>
    </source>
</evidence>
<dbReference type="RefSeq" id="WP_012508123.1">
    <property type="nucleotide sequence ID" value="NC_011060.1"/>
</dbReference>
<dbReference type="InterPro" id="IPR001126">
    <property type="entry name" value="UmuC"/>
</dbReference>
<dbReference type="PANTHER" id="PTHR11076">
    <property type="entry name" value="DNA REPAIR POLYMERASE UMUC / TRANSFERASE FAMILY MEMBER"/>
    <property type="match status" value="1"/>
</dbReference>
<evidence type="ECO:0000256" key="5">
    <source>
        <dbReference type="ARBA" id="ARBA00023236"/>
    </source>
</evidence>
<dbReference type="eggNOG" id="COG0389">
    <property type="taxonomic scope" value="Bacteria"/>
</dbReference>
<name>B4S9T6_PELPB</name>
<dbReference type="GO" id="GO:0003684">
    <property type="term" value="F:damaged DNA binding"/>
    <property type="evidence" value="ECO:0007669"/>
    <property type="project" value="InterPro"/>
</dbReference>
<evidence type="ECO:0000256" key="2">
    <source>
        <dbReference type="ARBA" id="ARBA00022763"/>
    </source>
</evidence>
<dbReference type="SUPFAM" id="SSF56672">
    <property type="entry name" value="DNA/RNA polymerases"/>
    <property type="match status" value="1"/>
</dbReference>
<dbReference type="CDD" id="cd01700">
    <property type="entry name" value="PolY_Pol_V_umuC"/>
    <property type="match status" value="1"/>
</dbReference>
<keyword evidence="2" id="KW-0227">DNA damage</keyword>
<organism evidence="7 8">
    <name type="scientific">Pelodictyon phaeoclathratiforme (strain DSM 5477 / BU-1)</name>
    <dbReference type="NCBI Taxonomy" id="324925"/>
    <lineage>
        <taxon>Bacteria</taxon>
        <taxon>Pseudomonadati</taxon>
        <taxon>Chlorobiota</taxon>
        <taxon>Chlorobiia</taxon>
        <taxon>Chlorobiales</taxon>
        <taxon>Chlorobiaceae</taxon>
        <taxon>Chlorobium/Pelodictyon group</taxon>
        <taxon>Pelodictyon</taxon>
    </lineage>
</organism>
<dbReference type="Gene3D" id="1.10.150.20">
    <property type="entry name" value="5' to 3' exonuclease, C-terminal subdomain"/>
    <property type="match status" value="1"/>
</dbReference>
<dbReference type="InterPro" id="IPR050116">
    <property type="entry name" value="DNA_polymerase-Y"/>
</dbReference>
<dbReference type="GO" id="GO:0042276">
    <property type="term" value="P:error-prone translesion synthesis"/>
    <property type="evidence" value="ECO:0007669"/>
    <property type="project" value="TreeGrafter"/>
</dbReference>
<dbReference type="Gene3D" id="3.40.1170.60">
    <property type="match status" value="1"/>
</dbReference>
<dbReference type="PROSITE" id="PS50173">
    <property type="entry name" value="UMUC"/>
    <property type="match status" value="1"/>
</dbReference>
<dbReference type="InterPro" id="IPR017961">
    <property type="entry name" value="DNA_pol_Y-fam_little_finger"/>
</dbReference>
<dbReference type="Pfam" id="PF13438">
    <property type="entry name" value="DUF4113"/>
    <property type="match status" value="1"/>
</dbReference>
<accession>B4S9T6</accession>
<gene>
    <name evidence="7" type="ordered locus">Ppha_1369</name>
</gene>
<dbReference type="Gene3D" id="3.30.1490.100">
    <property type="entry name" value="DNA polymerase, Y-family, little finger domain"/>
    <property type="match status" value="1"/>
</dbReference>
<evidence type="ECO:0000313" key="7">
    <source>
        <dbReference type="EMBL" id="ACF43632.1"/>
    </source>
</evidence>
<dbReference type="GO" id="GO:0003887">
    <property type="term" value="F:DNA-directed DNA polymerase activity"/>
    <property type="evidence" value="ECO:0007669"/>
    <property type="project" value="UniProtKB-KW"/>
</dbReference>
<feature type="domain" description="UmuC" evidence="6">
    <location>
        <begin position="2"/>
        <end position="186"/>
    </location>
</feature>
<dbReference type="PANTHER" id="PTHR11076:SF34">
    <property type="entry name" value="PROTEIN UMUC"/>
    <property type="match status" value="1"/>
</dbReference>
<keyword evidence="8" id="KW-1185">Reference proteome</keyword>
<dbReference type="EC" id="2.7.7.7" evidence="7"/>
<keyword evidence="7" id="KW-0548">Nucleotidyltransferase</keyword>